<name>R0AFJ1_9FIRM</name>
<keyword evidence="2" id="KW-1185">Reference proteome</keyword>
<comment type="caution">
    <text evidence="1">The sequence shown here is derived from an EMBL/GenBank/DDBJ whole genome shotgun (WGS) entry which is preliminary data.</text>
</comment>
<dbReference type="RefSeq" id="WP_002575568.1">
    <property type="nucleotide sequence ID" value="NZ_KB851182.1"/>
</dbReference>
<gene>
    <name evidence="1" type="ORF">HMPREF1085_02326</name>
</gene>
<proteinExistence type="predicted"/>
<evidence type="ECO:0000313" key="2">
    <source>
        <dbReference type="Proteomes" id="UP000013126"/>
    </source>
</evidence>
<dbReference type="EMBL" id="AGYH01000005">
    <property type="protein sequence ID" value="ENZ50841.1"/>
    <property type="molecule type" value="Genomic_DNA"/>
</dbReference>
<evidence type="ECO:0000313" key="1">
    <source>
        <dbReference type="EMBL" id="ENZ50841.1"/>
    </source>
</evidence>
<accession>R0AFJ1</accession>
<dbReference type="Proteomes" id="UP000013126">
    <property type="component" value="Unassembled WGS sequence"/>
</dbReference>
<protein>
    <submittedName>
        <fullName evidence="1">Uncharacterized protein</fullName>
    </submittedName>
</protein>
<dbReference type="AlphaFoldDB" id="R0AFJ1"/>
<dbReference type="HOGENOM" id="CLU_2463580_0_0_9"/>
<sequence length="88" mass="10066">MTKNEENNIVKNGVLVANMGSNWDLWQYGDMLYSIAKSGSCAGSSCWCPIARLRAHLCKLRRICKYDALIPPYWQNVNYDFLAIYGIQ</sequence>
<organism evidence="1 2">
    <name type="scientific">Enterocloster bolteae 90A9</name>
    <dbReference type="NCBI Taxonomy" id="997894"/>
    <lineage>
        <taxon>Bacteria</taxon>
        <taxon>Bacillati</taxon>
        <taxon>Bacillota</taxon>
        <taxon>Clostridia</taxon>
        <taxon>Lachnospirales</taxon>
        <taxon>Lachnospiraceae</taxon>
        <taxon>Enterocloster</taxon>
    </lineage>
</organism>
<dbReference type="OrthoDB" id="2086771at2"/>
<dbReference type="GeneID" id="23113427"/>
<reference evidence="1 2" key="1">
    <citation type="submission" date="2013-01" db="EMBL/GenBank/DDBJ databases">
        <title>The Genome Sequence of Clostridium bolteae 90A9.</title>
        <authorList>
            <consortium name="The Broad Institute Genome Sequencing Platform"/>
            <person name="Earl A."/>
            <person name="Ward D."/>
            <person name="Feldgarden M."/>
            <person name="Gevers D."/>
            <person name="Courvalin P."/>
            <person name="Lambert T."/>
            <person name="Walker B."/>
            <person name="Young S.K."/>
            <person name="Zeng Q."/>
            <person name="Gargeya S."/>
            <person name="Fitzgerald M."/>
            <person name="Haas B."/>
            <person name="Abouelleil A."/>
            <person name="Alvarado L."/>
            <person name="Arachchi H.M."/>
            <person name="Berlin A.M."/>
            <person name="Chapman S.B."/>
            <person name="Dewar J."/>
            <person name="Goldberg J."/>
            <person name="Griggs A."/>
            <person name="Gujja S."/>
            <person name="Hansen M."/>
            <person name="Howarth C."/>
            <person name="Imamovic A."/>
            <person name="Larimer J."/>
            <person name="McCowan C."/>
            <person name="Murphy C."/>
            <person name="Neiman D."/>
            <person name="Pearson M."/>
            <person name="Priest M."/>
            <person name="Roberts A."/>
            <person name="Saif S."/>
            <person name="Shea T."/>
            <person name="Sisk P."/>
            <person name="Sykes S."/>
            <person name="Wortman J."/>
            <person name="Nusbaum C."/>
            <person name="Birren B."/>
        </authorList>
    </citation>
    <scope>NUCLEOTIDE SEQUENCE [LARGE SCALE GENOMIC DNA]</scope>
    <source>
        <strain evidence="1 2">90A9</strain>
    </source>
</reference>